<evidence type="ECO:0000256" key="2">
    <source>
        <dbReference type="ARBA" id="ARBA00001947"/>
    </source>
</evidence>
<dbReference type="Pfam" id="PF00245">
    <property type="entry name" value="Alk_phosphatase"/>
    <property type="match status" value="1"/>
</dbReference>
<evidence type="ECO:0000256" key="13">
    <source>
        <dbReference type="ARBA" id="ARBA00023288"/>
    </source>
</evidence>
<dbReference type="Gene3D" id="3.40.720.10">
    <property type="entry name" value="Alkaline Phosphatase, subunit A"/>
    <property type="match status" value="1"/>
</dbReference>
<evidence type="ECO:0000256" key="8">
    <source>
        <dbReference type="ARBA" id="ARBA00022801"/>
    </source>
</evidence>
<dbReference type="GO" id="GO:0046872">
    <property type="term" value="F:metal ion binding"/>
    <property type="evidence" value="ECO:0007669"/>
    <property type="project" value="UniProtKB-KW"/>
</dbReference>
<dbReference type="InterPro" id="IPR001952">
    <property type="entry name" value="Alkaline_phosphatase"/>
</dbReference>
<keyword evidence="12" id="KW-0325">Glycoprotein</keyword>
<keyword evidence="13" id="KW-0449">Lipoprotein</keyword>
<accession>A0A3B0YHI4</accession>
<comment type="cofactor">
    <cofactor evidence="1">
        <name>Mg(2+)</name>
        <dbReference type="ChEBI" id="CHEBI:18420"/>
    </cofactor>
</comment>
<dbReference type="SUPFAM" id="SSF53649">
    <property type="entry name" value="Alkaline phosphatase-like"/>
    <property type="match status" value="1"/>
</dbReference>
<keyword evidence="6" id="KW-0336">GPI-anchor</keyword>
<reference evidence="14" key="1">
    <citation type="submission" date="2018-06" db="EMBL/GenBank/DDBJ databases">
        <authorList>
            <person name="Zhirakovskaya E."/>
        </authorList>
    </citation>
    <scope>NUCLEOTIDE SEQUENCE</scope>
</reference>
<evidence type="ECO:0000256" key="11">
    <source>
        <dbReference type="ARBA" id="ARBA00023136"/>
    </source>
</evidence>
<dbReference type="PRINTS" id="PR00113">
    <property type="entry name" value="ALKPHPHTASE"/>
</dbReference>
<proteinExistence type="predicted"/>
<comment type="subcellular location">
    <subcellularLocation>
        <location evidence="3">Cell membrane</location>
        <topology evidence="3">Lipid-anchor</topology>
        <topology evidence="3">GPI-anchor</topology>
    </subcellularLocation>
</comment>
<name>A0A3B0YHI4_9ZZZZ</name>
<comment type="cofactor">
    <cofactor evidence="2">
        <name>Zn(2+)</name>
        <dbReference type="ChEBI" id="CHEBI:29105"/>
    </cofactor>
</comment>
<dbReference type="FunFam" id="3.40.720.10:FF:000008">
    <property type="entry name" value="Alkaline phosphatase"/>
    <property type="match status" value="1"/>
</dbReference>
<keyword evidence="8 14" id="KW-0378">Hydrolase</keyword>
<keyword evidence="9" id="KW-0862">Zinc</keyword>
<keyword evidence="7" id="KW-0479">Metal-binding</keyword>
<keyword evidence="11" id="KW-0472">Membrane</keyword>
<evidence type="ECO:0000256" key="3">
    <source>
        <dbReference type="ARBA" id="ARBA00004609"/>
    </source>
</evidence>
<dbReference type="InterPro" id="IPR017850">
    <property type="entry name" value="Alkaline_phosphatase_core_sf"/>
</dbReference>
<dbReference type="PANTHER" id="PTHR11596:SF5">
    <property type="entry name" value="ALKALINE PHOSPHATASE"/>
    <property type="match status" value="1"/>
</dbReference>
<evidence type="ECO:0000256" key="12">
    <source>
        <dbReference type="ARBA" id="ARBA00023180"/>
    </source>
</evidence>
<dbReference type="AlphaFoldDB" id="A0A3B0YHI4"/>
<dbReference type="EMBL" id="UOFK01000039">
    <property type="protein sequence ID" value="VAW73649.1"/>
    <property type="molecule type" value="Genomic_DNA"/>
</dbReference>
<dbReference type="GO" id="GO:0005886">
    <property type="term" value="C:plasma membrane"/>
    <property type="evidence" value="ECO:0007669"/>
    <property type="project" value="UniProtKB-SubCell"/>
</dbReference>
<evidence type="ECO:0000256" key="6">
    <source>
        <dbReference type="ARBA" id="ARBA00022622"/>
    </source>
</evidence>
<dbReference type="PANTHER" id="PTHR11596">
    <property type="entry name" value="ALKALINE PHOSPHATASE"/>
    <property type="match status" value="1"/>
</dbReference>
<dbReference type="SMART" id="SM00098">
    <property type="entry name" value="alkPPc"/>
    <property type="match status" value="1"/>
</dbReference>
<keyword evidence="5" id="KW-0597">Phosphoprotein</keyword>
<evidence type="ECO:0000256" key="5">
    <source>
        <dbReference type="ARBA" id="ARBA00022553"/>
    </source>
</evidence>
<dbReference type="PROSITE" id="PS51257">
    <property type="entry name" value="PROKAR_LIPOPROTEIN"/>
    <property type="match status" value="1"/>
</dbReference>
<organism evidence="14">
    <name type="scientific">hydrothermal vent metagenome</name>
    <dbReference type="NCBI Taxonomy" id="652676"/>
    <lineage>
        <taxon>unclassified sequences</taxon>
        <taxon>metagenomes</taxon>
        <taxon>ecological metagenomes</taxon>
    </lineage>
</organism>
<protein>
    <submittedName>
        <fullName evidence="14">Alkaline phosphatase</fullName>
        <ecNumber evidence="14">3.1.3.1</ecNumber>
    </submittedName>
</protein>
<evidence type="ECO:0000256" key="10">
    <source>
        <dbReference type="ARBA" id="ARBA00022842"/>
    </source>
</evidence>
<dbReference type="CDD" id="cd16012">
    <property type="entry name" value="ALP"/>
    <property type="match status" value="1"/>
</dbReference>
<evidence type="ECO:0000256" key="1">
    <source>
        <dbReference type="ARBA" id="ARBA00001946"/>
    </source>
</evidence>
<keyword evidence="10" id="KW-0460">Magnesium</keyword>
<gene>
    <name evidence="14" type="ORF">MNBD_GAMMA13-378</name>
</gene>
<dbReference type="GO" id="GO:0004035">
    <property type="term" value="F:alkaline phosphatase activity"/>
    <property type="evidence" value="ECO:0007669"/>
    <property type="project" value="UniProtKB-EC"/>
</dbReference>
<evidence type="ECO:0000256" key="9">
    <source>
        <dbReference type="ARBA" id="ARBA00022833"/>
    </source>
</evidence>
<evidence type="ECO:0000256" key="4">
    <source>
        <dbReference type="ARBA" id="ARBA00022475"/>
    </source>
</evidence>
<sequence length="498" mass="54502">MKTLRIAALNYWPLLALSLIAGCTTEQAAPRPQQHTQAKNIILFIGDGMGVSTVTAARILEGQLRGEPGEENLLSFEHFPHVALVKTYNTNQQTPDSAGTMSAIMTGEKTRSGVISVNRHSKRNHCKGSQDKSLQTFLEYAEQAGKATGIVTTTHLTHATPAATFAHSPERRWESDSEMPEMALQDGCKDIAVQLIEFPYGDGLEVALGGGRRYFMPNTQTDPELTDRKGQRKDGRDLIHEWLSAGRSAYVWNQAQFKALDLKTIDHLLGLFNYSHMQYEADRSHDSAGEPSLTDMTAKAIDILEKNQHGYFLMVEGGRIDHAHHAGNAYRALTDTIEFSNAIATARNLTNADDTLILVTADHSQVFTMAGYPTRGNPILGKVISNDIFGEPESEPTLARDGKPYTTLGYQNGAGFAVSNTSTLTSEYRAAVGGREQDLSTIDTENLNFHQQALVPLISETHGGEDVALYAEGPGASRVHGVMEQNVIFQIMREAMGL</sequence>
<keyword evidence="4" id="KW-1003">Cell membrane</keyword>
<evidence type="ECO:0000313" key="14">
    <source>
        <dbReference type="EMBL" id="VAW73649.1"/>
    </source>
</evidence>
<dbReference type="GO" id="GO:0098552">
    <property type="term" value="C:side of membrane"/>
    <property type="evidence" value="ECO:0007669"/>
    <property type="project" value="UniProtKB-KW"/>
</dbReference>
<evidence type="ECO:0000256" key="7">
    <source>
        <dbReference type="ARBA" id="ARBA00022723"/>
    </source>
</evidence>
<dbReference type="EC" id="3.1.3.1" evidence="14"/>